<dbReference type="EMBL" id="CP032999">
    <property type="protein sequence ID" value="QCI26087.1"/>
    <property type="molecule type" value="Genomic_DNA"/>
</dbReference>
<dbReference type="UniPathway" id="UPA00834">
    <property type="reaction ID" value="UER00712"/>
</dbReference>
<evidence type="ECO:0000256" key="1">
    <source>
        <dbReference type="ARBA" id="ARBA00004141"/>
    </source>
</evidence>
<dbReference type="GO" id="GO:0048034">
    <property type="term" value="P:heme O biosynthetic process"/>
    <property type="evidence" value="ECO:0007669"/>
    <property type="project" value="UniProtKB-UniRule"/>
</dbReference>
<dbReference type="InterPro" id="IPR006369">
    <property type="entry name" value="Protohaem_IX_farnesylTrfase"/>
</dbReference>
<reference evidence="10 11" key="1">
    <citation type="submission" date="2018-10" db="EMBL/GenBank/DDBJ databases">
        <title>Comparative functional genomics of the obligate endosymbiont Buchnera aphidicola.</title>
        <authorList>
            <person name="Chong R.A."/>
        </authorList>
    </citation>
    <scope>NUCLEOTIDE SEQUENCE [LARGE SCALE GENOMIC DNA]</scope>
    <source>
        <strain evidence="10 11">Ska</strain>
    </source>
</reference>
<comment type="similarity">
    <text evidence="9">Belongs to the UbiA prenyltransferase family. Protoheme IX farnesyltransferase subfamily.</text>
</comment>
<organism evidence="10 11">
    <name type="scientific">Buchnera aphidicola</name>
    <name type="common">Sarucallis kahawaluokalani</name>
    <dbReference type="NCBI Taxonomy" id="1241878"/>
    <lineage>
        <taxon>Bacteria</taxon>
        <taxon>Pseudomonadati</taxon>
        <taxon>Pseudomonadota</taxon>
        <taxon>Gammaproteobacteria</taxon>
        <taxon>Enterobacterales</taxon>
        <taxon>Erwiniaceae</taxon>
        <taxon>Buchnera</taxon>
    </lineage>
</organism>
<dbReference type="EC" id="2.5.1.141" evidence="9"/>
<feature type="transmembrane region" description="Helical" evidence="9">
    <location>
        <begin position="34"/>
        <end position="58"/>
    </location>
</feature>
<comment type="pathway">
    <text evidence="9">Porphyrin-containing compound metabolism; heme O biosynthesis; heme O from protoheme: step 1/1.</text>
</comment>
<keyword evidence="7 9" id="KW-0472">Membrane</keyword>
<dbReference type="GO" id="GO:0008495">
    <property type="term" value="F:protoheme IX farnesyltransferase activity"/>
    <property type="evidence" value="ECO:0007669"/>
    <property type="project" value="UniProtKB-UniRule"/>
</dbReference>
<dbReference type="PANTHER" id="PTHR43448">
    <property type="entry name" value="PROTOHEME IX FARNESYLTRANSFERASE, MITOCHONDRIAL"/>
    <property type="match status" value="1"/>
</dbReference>
<name>A0A4D6Y8U1_9GAMM</name>
<dbReference type="RefSeq" id="WP_158350746.1">
    <property type="nucleotide sequence ID" value="NZ_CP032999.1"/>
</dbReference>
<comment type="miscellaneous">
    <text evidence="9">Carbon 2 of the heme B porphyrin ring is defined according to the Fischer nomenclature.</text>
</comment>
<feature type="transmembrane region" description="Helical" evidence="9">
    <location>
        <begin position="261"/>
        <end position="282"/>
    </location>
</feature>
<feature type="transmembrane region" description="Helical" evidence="9">
    <location>
        <begin position="206"/>
        <end position="223"/>
    </location>
</feature>
<comment type="subcellular location">
    <subcellularLocation>
        <location evidence="9">Cell membrane</location>
        <topology evidence="9">Multi-pass membrane protein</topology>
    </subcellularLocation>
    <subcellularLocation>
        <location evidence="1">Membrane</location>
        <topology evidence="1">Multi-pass membrane protein</topology>
    </subcellularLocation>
</comment>
<dbReference type="AlphaFoldDB" id="A0A4D6Y8U1"/>
<evidence type="ECO:0000256" key="8">
    <source>
        <dbReference type="ARBA" id="ARBA00047690"/>
    </source>
</evidence>
<evidence type="ECO:0000256" key="6">
    <source>
        <dbReference type="ARBA" id="ARBA00023133"/>
    </source>
</evidence>
<evidence type="ECO:0000313" key="11">
    <source>
        <dbReference type="Proteomes" id="UP000298685"/>
    </source>
</evidence>
<gene>
    <name evidence="9 10" type="primary">cyoE</name>
    <name evidence="10" type="ORF">D9V78_01545</name>
</gene>
<proteinExistence type="inferred from homology"/>
<dbReference type="HAMAP" id="MF_00154">
    <property type="entry name" value="CyoE_CtaB"/>
    <property type="match status" value="1"/>
</dbReference>
<evidence type="ECO:0000256" key="7">
    <source>
        <dbReference type="ARBA" id="ARBA00023136"/>
    </source>
</evidence>
<comment type="function">
    <text evidence="9">Converts heme B (protoheme IX) to heme O by substitution of the vinyl group on carbon 2 of heme B porphyrin ring with a hydroxyethyl farnesyl side group.</text>
</comment>
<comment type="catalytic activity">
    <reaction evidence="8 9">
        <text>heme b + (2E,6E)-farnesyl diphosphate + H2O = Fe(II)-heme o + diphosphate</text>
        <dbReference type="Rhea" id="RHEA:28070"/>
        <dbReference type="ChEBI" id="CHEBI:15377"/>
        <dbReference type="ChEBI" id="CHEBI:33019"/>
        <dbReference type="ChEBI" id="CHEBI:60344"/>
        <dbReference type="ChEBI" id="CHEBI:60530"/>
        <dbReference type="ChEBI" id="CHEBI:175763"/>
        <dbReference type="EC" id="2.5.1.141"/>
    </reaction>
</comment>
<protein>
    <recommendedName>
        <fullName evidence="9">Protoheme IX farnesyltransferase</fullName>
        <ecNumber evidence="9">2.5.1.141</ecNumber>
    </recommendedName>
    <alternativeName>
        <fullName evidence="9">Heme B farnesyltransferase</fullName>
    </alternativeName>
    <alternativeName>
        <fullName evidence="9">Heme O synthase</fullName>
    </alternativeName>
</protein>
<evidence type="ECO:0000256" key="9">
    <source>
        <dbReference type="HAMAP-Rule" id="MF_00154"/>
    </source>
</evidence>
<feature type="transmembrane region" description="Helical" evidence="9">
    <location>
        <begin position="79"/>
        <end position="102"/>
    </location>
</feature>
<dbReference type="InterPro" id="IPR044878">
    <property type="entry name" value="UbiA_sf"/>
</dbReference>
<dbReference type="InterPro" id="IPR000537">
    <property type="entry name" value="UbiA_prenyltransferase"/>
</dbReference>
<evidence type="ECO:0000256" key="5">
    <source>
        <dbReference type="ARBA" id="ARBA00022989"/>
    </source>
</evidence>
<feature type="transmembrane region" description="Helical" evidence="9">
    <location>
        <begin position="108"/>
        <end position="125"/>
    </location>
</feature>
<dbReference type="Proteomes" id="UP000298685">
    <property type="component" value="Chromosome"/>
</dbReference>
<keyword evidence="2 9" id="KW-1003">Cell membrane</keyword>
<dbReference type="OrthoDB" id="9814417at2"/>
<sequence length="283" mass="33508">MKKIFQLIKPRIILVNLIAVIGSFFFAVKKKFSFIFLLCVLLGTAMMIASGCIFNNIIDISIDHKMFRTKDRILIHKKHFIIYAKIVACLLFLLSIVTFVFFVNILSAFLATIGFIFYVIIYTYMKRISIYDIITGSIAGAMPPLIGYCSVTNYIDFKAILLFFLYFIWQIPHSYTIFIIHHNDYKIAKIPTIVIKNGKITTLKNIFYYIMIFMVVILFFYILNYINIVYFILFFISSLFWMIISYIYYLFSNNLFFLKLLFFWSIIVIFVINFSFIINYIFL</sequence>
<keyword evidence="6 9" id="KW-0350">Heme biosynthesis</keyword>
<dbReference type="Pfam" id="PF01040">
    <property type="entry name" value="UbiA"/>
    <property type="match status" value="1"/>
</dbReference>
<keyword evidence="4 9" id="KW-0812">Transmembrane</keyword>
<evidence type="ECO:0000256" key="3">
    <source>
        <dbReference type="ARBA" id="ARBA00022679"/>
    </source>
</evidence>
<keyword evidence="3 9" id="KW-0808">Transferase</keyword>
<dbReference type="CDD" id="cd13957">
    <property type="entry name" value="PT_UbiA_Cox10"/>
    <property type="match status" value="1"/>
</dbReference>
<feature type="transmembrane region" description="Helical" evidence="9">
    <location>
        <begin position="228"/>
        <end position="249"/>
    </location>
</feature>
<dbReference type="Gene3D" id="1.10.357.140">
    <property type="entry name" value="UbiA prenyltransferase"/>
    <property type="match status" value="1"/>
</dbReference>
<evidence type="ECO:0000313" key="10">
    <source>
        <dbReference type="EMBL" id="QCI26087.1"/>
    </source>
</evidence>
<evidence type="ECO:0000256" key="2">
    <source>
        <dbReference type="ARBA" id="ARBA00022475"/>
    </source>
</evidence>
<dbReference type="NCBIfam" id="TIGR01473">
    <property type="entry name" value="cyoE_ctaB"/>
    <property type="match status" value="1"/>
</dbReference>
<dbReference type="GO" id="GO:0005886">
    <property type="term" value="C:plasma membrane"/>
    <property type="evidence" value="ECO:0007669"/>
    <property type="project" value="UniProtKB-SubCell"/>
</dbReference>
<keyword evidence="5 9" id="KW-1133">Transmembrane helix</keyword>
<accession>A0A4D6Y8U1</accession>
<evidence type="ECO:0000256" key="4">
    <source>
        <dbReference type="ARBA" id="ARBA00022692"/>
    </source>
</evidence>
<feature type="transmembrane region" description="Helical" evidence="9">
    <location>
        <begin position="12"/>
        <end position="28"/>
    </location>
</feature>
<dbReference type="PANTHER" id="PTHR43448:SF2">
    <property type="entry name" value="PROTOHEME IX FARNESYLTRANSFERASE, MITOCHONDRIAL"/>
    <property type="match status" value="1"/>
</dbReference>